<dbReference type="InterPro" id="IPR015943">
    <property type="entry name" value="WD40/YVTN_repeat-like_dom_sf"/>
</dbReference>
<feature type="repeat" description="WD" evidence="3">
    <location>
        <begin position="110"/>
        <end position="146"/>
    </location>
</feature>
<dbReference type="PROSITE" id="PS50082">
    <property type="entry name" value="WD_REPEATS_2"/>
    <property type="match status" value="3"/>
</dbReference>
<proteinExistence type="predicted"/>
<keyword evidence="5" id="KW-1185">Reference proteome</keyword>
<feature type="repeat" description="WD" evidence="3">
    <location>
        <begin position="157"/>
        <end position="190"/>
    </location>
</feature>
<dbReference type="STRING" id="240159.A0A4U5TV99"/>
<dbReference type="AlphaFoldDB" id="A0A4U5TV99"/>
<organism evidence="4 5">
    <name type="scientific">Collichthys lucidus</name>
    <name type="common">Big head croaker</name>
    <name type="synonym">Sciaena lucida</name>
    <dbReference type="NCBI Taxonomy" id="240159"/>
    <lineage>
        <taxon>Eukaryota</taxon>
        <taxon>Metazoa</taxon>
        <taxon>Chordata</taxon>
        <taxon>Craniata</taxon>
        <taxon>Vertebrata</taxon>
        <taxon>Euteleostomi</taxon>
        <taxon>Actinopterygii</taxon>
        <taxon>Neopterygii</taxon>
        <taxon>Teleostei</taxon>
        <taxon>Neoteleostei</taxon>
        <taxon>Acanthomorphata</taxon>
        <taxon>Eupercaria</taxon>
        <taxon>Sciaenidae</taxon>
        <taxon>Collichthys</taxon>
    </lineage>
</organism>
<dbReference type="InterPro" id="IPR020472">
    <property type="entry name" value="WD40_PAC1"/>
</dbReference>
<dbReference type="Pfam" id="PF00400">
    <property type="entry name" value="WD40"/>
    <property type="match status" value="4"/>
</dbReference>
<dbReference type="SUPFAM" id="SSF50978">
    <property type="entry name" value="WD40 repeat-like"/>
    <property type="match status" value="1"/>
</dbReference>
<dbReference type="Gene3D" id="2.130.10.10">
    <property type="entry name" value="YVTN repeat-like/Quinoprotein amine dehydrogenase"/>
    <property type="match status" value="3"/>
</dbReference>
<dbReference type="InterPro" id="IPR036322">
    <property type="entry name" value="WD40_repeat_dom_sf"/>
</dbReference>
<feature type="repeat" description="WD" evidence="3">
    <location>
        <begin position="67"/>
        <end position="108"/>
    </location>
</feature>
<dbReference type="PANTHER" id="PTHR45048">
    <property type="match status" value="1"/>
</dbReference>
<dbReference type="InterPro" id="IPR001680">
    <property type="entry name" value="WD40_rpt"/>
</dbReference>
<name>A0A4U5TV99_COLLU</name>
<dbReference type="EMBL" id="ML240824">
    <property type="protein sequence ID" value="TKS65524.1"/>
    <property type="molecule type" value="Genomic_DNA"/>
</dbReference>
<evidence type="ECO:0000313" key="4">
    <source>
        <dbReference type="EMBL" id="TKS65524.1"/>
    </source>
</evidence>
<evidence type="ECO:0000313" key="5">
    <source>
        <dbReference type="Proteomes" id="UP000298787"/>
    </source>
</evidence>
<dbReference type="PRINTS" id="PR00320">
    <property type="entry name" value="GPROTEINBRPT"/>
</dbReference>
<evidence type="ECO:0000256" key="2">
    <source>
        <dbReference type="ARBA" id="ARBA00022737"/>
    </source>
</evidence>
<evidence type="ECO:0000256" key="3">
    <source>
        <dbReference type="PROSITE-ProRule" id="PRU00221"/>
    </source>
</evidence>
<dbReference type="InterPro" id="IPR019775">
    <property type="entry name" value="WD40_repeat_CS"/>
</dbReference>
<dbReference type="PROSITE" id="PS50294">
    <property type="entry name" value="WD_REPEATS_REGION"/>
    <property type="match status" value="3"/>
</dbReference>
<gene>
    <name evidence="4" type="ORF">D9C73_028364</name>
</gene>
<reference evidence="4 5" key="1">
    <citation type="submission" date="2019-01" db="EMBL/GenBank/DDBJ databases">
        <title>Genome Assembly of Collichthys lucidus.</title>
        <authorList>
            <person name="Cai M."/>
            <person name="Xiao S."/>
        </authorList>
    </citation>
    <scope>NUCLEOTIDE SEQUENCE [LARGE SCALE GENOMIC DNA]</scope>
    <source>
        <strain evidence="4">JT15FE1705JMU</strain>
        <tissue evidence="4">Muscle</tissue>
    </source>
</reference>
<sequence length="459" mass="51883">MVTVSWDKTMVVSDVETGQILWRWGQSGLLTSCGSSSDGRLLVCASDPQNAIHVVDAGGGQTLHHVSDHHRSTITRCRFDPHSQRVATVSADRTIKLWDLLARKTTVSIDSNHGNVVSDCCFTDSGHFLCTASWDKSVKLWDVQAGGFRTHGGTTLQRGHEGSVSCCRFSADATLLVSGSYDRTVALWDMWSLRQSVILKAHSDWVTDVSVSADRKLVSSASKVLDSLRGRHGDYVQVLDSLRGRDGDYVQVLDSLRGRHRDYVQVLDSLRGRHRDYVQVLDSLRGRHRDYVQVLDSLRGRHRDYVQVLDSLRGRHRDYVQVLDSLRGRHRDYVQDRTIRLWNIENVEEIPEVLEGKRTEGTGVHVLKCEQCGKPFPVSRLQTSDLLTQCVFCRLKSSSLRPDTGRSLRRSCDFLSRRSEVLMLDDLDPIHPSWMNNSAVTVRGRHHGNTDQTLYLINK</sequence>
<keyword evidence="1 3" id="KW-0853">WD repeat</keyword>
<dbReference type="Proteomes" id="UP000298787">
    <property type="component" value="Unassembled WGS sequence"/>
</dbReference>
<evidence type="ECO:0000256" key="1">
    <source>
        <dbReference type="ARBA" id="ARBA00022574"/>
    </source>
</evidence>
<keyword evidence="2" id="KW-0677">Repeat</keyword>
<protein>
    <submittedName>
        <fullName evidence="4">WD repeat-containing protein 88 PQQ repeat and</fullName>
    </submittedName>
</protein>
<dbReference type="SMART" id="SM00320">
    <property type="entry name" value="WD40"/>
    <property type="match status" value="5"/>
</dbReference>
<accession>A0A4U5TV99</accession>
<dbReference type="PANTHER" id="PTHR45048:SF1">
    <property type="entry name" value="WD REPEAT-CONTAINING PROTEIN 88"/>
    <property type="match status" value="1"/>
</dbReference>
<dbReference type="PROSITE" id="PS00678">
    <property type="entry name" value="WD_REPEATS_1"/>
    <property type="match status" value="3"/>
</dbReference>